<dbReference type="Pfam" id="PF13489">
    <property type="entry name" value="Methyltransf_23"/>
    <property type="match status" value="1"/>
</dbReference>
<dbReference type="RefSeq" id="XP_046004311.1">
    <property type="nucleotide sequence ID" value="XM_046155994.1"/>
</dbReference>
<dbReference type="GO" id="GO:0032259">
    <property type="term" value="P:methylation"/>
    <property type="evidence" value="ECO:0007669"/>
    <property type="project" value="UniProtKB-KW"/>
</dbReference>
<dbReference type="CDD" id="cd02440">
    <property type="entry name" value="AdoMet_MTases"/>
    <property type="match status" value="1"/>
</dbReference>
<evidence type="ECO:0000313" key="2">
    <source>
        <dbReference type="EMBL" id="KAH7010826.1"/>
    </source>
</evidence>
<proteinExistence type="inferred from homology"/>
<comment type="caution">
    <text evidence="2">The sequence shown here is derived from an EMBL/GenBank/DDBJ whole genome shotgun (WGS) entry which is preliminary data.</text>
</comment>
<reference evidence="2" key="1">
    <citation type="journal article" date="2021" name="Nat. Commun.">
        <title>Genetic determinants of endophytism in the Arabidopsis root mycobiome.</title>
        <authorList>
            <person name="Mesny F."/>
            <person name="Miyauchi S."/>
            <person name="Thiergart T."/>
            <person name="Pickel B."/>
            <person name="Atanasova L."/>
            <person name="Karlsson M."/>
            <person name="Huettel B."/>
            <person name="Barry K.W."/>
            <person name="Haridas S."/>
            <person name="Chen C."/>
            <person name="Bauer D."/>
            <person name="Andreopoulos W."/>
            <person name="Pangilinan J."/>
            <person name="LaButti K."/>
            <person name="Riley R."/>
            <person name="Lipzen A."/>
            <person name="Clum A."/>
            <person name="Drula E."/>
            <person name="Henrissat B."/>
            <person name="Kohler A."/>
            <person name="Grigoriev I.V."/>
            <person name="Martin F.M."/>
            <person name="Hacquard S."/>
        </authorList>
    </citation>
    <scope>NUCLEOTIDE SEQUENCE</scope>
    <source>
        <strain evidence="2">MPI-CAGE-CH-0230</strain>
    </source>
</reference>
<keyword evidence="2" id="KW-0808">Transferase</keyword>
<dbReference type="EMBL" id="JAGTJQ010000016">
    <property type="protein sequence ID" value="KAH7010826.1"/>
    <property type="molecule type" value="Genomic_DNA"/>
</dbReference>
<accession>A0A9P8XQ54</accession>
<keyword evidence="3" id="KW-1185">Reference proteome</keyword>
<dbReference type="SUPFAM" id="SSF53335">
    <property type="entry name" value="S-adenosyl-L-methionine-dependent methyltransferases"/>
    <property type="match status" value="1"/>
</dbReference>
<dbReference type="InterPro" id="IPR029063">
    <property type="entry name" value="SAM-dependent_MTases_sf"/>
</dbReference>
<dbReference type="Proteomes" id="UP000756346">
    <property type="component" value="Unassembled WGS sequence"/>
</dbReference>
<sequence length="241" mass="27709">MQLTRLPQNVLDVGTGTGIWAMDFADQFPSAEVVGTDISPIQPAWVPPNCKFEIDDAQMPWTWSVNHFDFVHIRNLHGSISDWPALYAQCFRHTKPGGLIEELEFDIATKSDKVGPDHVFVQWNNLFAECGEKMGRTFKVAAQMKQQIIDAGFVDVVEKKWKVPIGEWTSDPKLKLVGQYTLLFLDQSLEGFALYMLKEIMGWKYDEIQVLVAKMRQALRDWRLYPYYEITLVYGRKPEGS</sequence>
<dbReference type="GeneID" id="70185540"/>
<evidence type="ECO:0000256" key="1">
    <source>
        <dbReference type="ARBA" id="ARBA00038158"/>
    </source>
</evidence>
<dbReference type="GO" id="GO:0008168">
    <property type="term" value="F:methyltransferase activity"/>
    <property type="evidence" value="ECO:0007669"/>
    <property type="project" value="UniProtKB-KW"/>
</dbReference>
<dbReference type="AlphaFoldDB" id="A0A9P8XQ54"/>
<comment type="similarity">
    <text evidence="1">Belongs to the methyltransferase superfamily. LaeA methyltransferase family.</text>
</comment>
<dbReference type="PANTHER" id="PTHR43591:SF10">
    <property type="entry name" value="ABC TRANSMEMBRANE TYPE-1 DOMAIN-CONTAINING PROTEIN-RELATED"/>
    <property type="match status" value="1"/>
</dbReference>
<evidence type="ECO:0000313" key="3">
    <source>
        <dbReference type="Proteomes" id="UP000756346"/>
    </source>
</evidence>
<organism evidence="2 3">
    <name type="scientific">Microdochium trichocladiopsis</name>
    <dbReference type="NCBI Taxonomy" id="1682393"/>
    <lineage>
        <taxon>Eukaryota</taxon>
        <taxon>Fungi</taxon>
        <taxon>Dikarya</taxon>
        <taxon>Ascomycota</taxon>
        <taxon>Pezizomycotina</taxon>
        <taxon>Sordariomycetes</taxon>
        <taxon>Xylariomycetidae</taxon>
        <taxon>Xylariales</taxon>
        <taxon>Microdochiaceae</taxon>
        <taxon>Microdochium</taxon>
    </lineage>
</organism>
<protein>
    <submittedName>
        <fullName evidence="2">S-adenosyl-L-methionine-dependent methyltransferase</fullName>
    </submittedName>
</protein>
<gene>
    <name evidence="2" type="ORF">B0I36DRAFT_341172</name>
</gene>
<name>A0A9P8XQ54_9PEZI</name>
<keyword evidence="2" id="KW-0489">Methyltransferase</keyword>
<dbReference type="OrthoDB" id="2013972at2759"/>
<dbReference type="Gene3D" id="3.40.50.150">
    <property type="entry name" value="Vaccinia Virus protein VP39"/>
    <property type="match status" value="1"/>
</dbReference>
<dbReference type="PANTHER" id="PTHR43591">
    <property type="entry name" value="METHYLTRANSFERASE"/>
    <property type="match status" value="1"/>
</dbReference>